<keyword evidence="3" id="KW-1185">Reference proteome</keyword>
<accession>A0A392TMG4</accession>
<comment type="caution">
    <text evidence="2">The sequence shown here is derived from an EMBL/GenBank/DDBJ whole genome shotgun (WGS) entry which is preliminary data.</text>
</comment>
<evidence type="ECO:0000313" key="2">
    <source>
        <dbReference type="EMBL" id="MCI61637.1"/>
    </source>
</evidence>
<protein>
    <submittedName>
        <fullName evidence="2">Uncharacterized protein</fullName>
    </submittedName>
</protein>
<feature type="region of interest" description="Disordered" evidence="1">
    <location>
        <begin position="1"/>
        <end position="24"/>
    </location>
</feature>
<sequence length="24" mass="2566">RITVRSPATAIGRGLKPRDATTDL</sequence>
<dbReference type="AlphaFoldDB" id="A0A392TMG4"/>
<dbReference type="Proteomes" id="UP000265520">
    <property type="component" value="Unassembled WGS sequence"/>
</dbReference>
<evidence type="ECO:0000256" key="1">
    <source>
        <dbReference type="SAM" id="MobiDB-lite"/>
    </source>
</evidence>
<dbReference type="EMBL" id="LXQA010603292">
    <property type="protein sequence ID" value="MCI61637.1"/>
    <property type="molecule type" value="Genomic_DNA"/>
</dbReference>
<evidence type="ECO:0000313" key="3">
    <source>
        <dbReference type="Proteomes" id="UP000265520"/>
    </source>
</evidence>
<organism evidence="2 3">
    <name type="scientific">Trifolium medium</name>
    <dbReference type="NCBI Taxonomy" id="97028"/>
    <lineage>
        <taxon>Eukaryota</taxon>
        <taxon>Viridiplantae</taxon>
        <taxon>Streptophyta</taxon>
        <taxon>Embryophyta</taxon>
        <taxon>Tracheophyta</taxon>
        <taxon>Spermatophyta</taxon>
        <taxon>Magnoliopsida</taxon>
        <taxon>eudicotyledons</taxon>
        <taxon>Gunneridae</taxon>
        <taxon>Pentapetalae</taxon>
        <taxon>rosids</taxon>
        <taxon>fabids</taxon>
        <taxon>Fabales</taxon>
        <taxon>Fabaceae</taxon>
        <taxon>Papilionoideae</taxon>
        <taxon>50 kb inversion clade</taxon>
        <taxon>NPAAA clade</taxon>
        <taxon>Hologalegina</taxon>
        <taxon>IRL clade</taxon>
        <taxon>Trifolieae</taxon>
        <taxon>Trifolium</taxon>
    </lineage>
</organism>
<reference evidence="2 3" key="1">
    <citation type="journal article" date="2018" name="Front. Plant Sci.">
        <title>Red Clover (Trifolium pratense) and Zigzag Clover (T. medium) - A Picture of Genomic Similarities and Differences.</title>
        <authorList>
            <person name="Dluhosova J."/>
            <person name="Istvanek J."/>
            <person name="Nedelnik J."/>
            <person name="Repkova J."/>
        </authorList>
    </citation>
    <scope>NUCLEOTIDE SEQUENCE [LARGE SCALE GENOMIC DNA]</scope>
    <source>
        <strain evidence="3">cv. 10/8</strain>
        <tissue evidence="2">Leaf</tissue>
    </source>
</reference>
<feature type="non-terminal residue" evidence="2">
    <location>
        <position position="1"/>
    </location>
</feature>
<proteinExistence type="predicted"/>
<name>A0A392TMG4_9FABA</name>